<sequence>MAVFRLDEKLWFPDPHLGNPDGLVAVGGDLSAERLKLAYSNGFFPWFSYRICPGPHWYCPLERFVIFPDKIHVSHSMKQLIRQQKYVVTFNEDFEGVIENCSKVDDRNKEEAAWLSPDIISAYTRLHHMGYAASVEVWECYNQIDRQLVGGLYGVTLRNAFFGESMFSFVPSASKLALITLAQRLNEHGWHFIDCQFETPHLRSMGGEFISYEKYMEILEGKG</sequence>
<dbReference type="NCBIfam" id="TIGR00667">
    <property type="entry name" value="aat"/>
    <property type="match status" value="1"/>
</dbReference>
<dbReference type="KEGG" id="alq:C7Y71_001050"/>
<dbReference type="EC" id="2.3.2.6" evidence="4"/>
<evidence type="ECO:0000256" key="2">
    <source>
        <dbReference type="ARBA" id="ARBA00022679"/>
    </source>
</evidence>
<accession>A0A5P8E3Y1</accession>
<comment type="function">
    <text evidence="4">Functions in the N-end rule pathway of protein degradation where it conjugates Leu, Phe and, less efficiently, Met from aminoacyl-tRNAs to the N-termini of proteins containing an N-terminal arginine or lysine.</text>
</comment>
<dbReference type="PANTHER" id="PTHR30098">
    <property type="entry name" value="LEUCYL/PHENYLALANYL-TRNA--PROTEIN TRANSFERASE"/>
    <property type="match status" value="1"/>
</dbReference>
<dbReference type="InterPro" id="IPR042203">
    <property type="entry name" value="Leu/Phe-tRNA_Trfase_C"/>
</dbReference>
<evidence type="ECO:0000313" key="6">
    <source>
        <dbReference type="Proteomes" id="UP000249375"/>
    </source>
</evidence>
<proteinExistence type="inferred from homology"/>
<reference evidence="5 6" key="1">
    <citation type="submission" date="2018-11" db="EMBL/GenBank/DDBJ databases">
        <authorList>
            <person name="Na S.W."/>
            <person name="Baik M."/>
        </authorList>
    </citation>
    <scope>NUCLEOTIDE SEQUENCE [LARGE SCALE GENOMIC DNA]</scope>
    <source>
        <strain evidence="5 6">E39</strain>
    </source>
</reference>
<comment type="subcellular location">
    <subcellularLocation>
        <location evidence="4">Cytoplasm</location>
    </subcellularLocation>
</comment>
<dbReference type="PANTHER" id="PTHR30098:SF2">
    <property type="entry name" value="LEUCYL_PHENYLALANYL-TRNA--PROTEIN TRANSFERASE"/>
    <property type="match status" value="1"/>
</dbReference>
<dbReference type="RefSeq" id="WP_111897899.1">
    <property type="nucleotide sequence ID" value="NZ_CP033459.1"/>
</dbReference>
<comment type="similarity">
    <text evidence="4">Belongs to the L/F-transferase family.</text>
</comment>
<dbReference type="Pfam" id="PF03588">
    <property type="entry name" value="Leu_Phe_trans"/>
    <property type="match status" value="1"/>
</dbReference>
<keyword evidence="1 4" id="KW-0963">Cytoplasm</keyword>
<dbReference type="GO" id="GO:0008914">
    <property type="term" value="F:leucyl-tRNA--protein transferase activity"/>
    <property type="evidence" value="ECO:0007669"/>
    <property type="project" value="UniProtKB-UniRule"/>
</dbReference>
<dbReference type="Gene3D" id="3.30.70.3550">
    <property type="entry name" value="Leucyl/phenylalanyl-tRNA-protein transferase, N-terminal domain"/>
    <property type="match status" value="1"/>
</dbReference>
<dbReference type="SUPFAM" id="SSF55729">
    <property type="entry name" value="Acyl-CoA N-acyltransferases (Nat)"/>
    <property type="match status" value="1"/>
</dbReference>
<keyword evidence="3 4" id="KW-0012">Acyltransferase</keyword>
<dbReference type="HAMAP" id="MF_00688">
    <property type="entry name" value="Leu_Phe_trans"/>
    <property type="match status" value="1"/>
</dbReference>
<dbReference type="OrthoDB" id="9790282at2"/>
<keyword evidence="2 4" id="KW-0808">Transferase</keyword>
<evidence type="ECO:0000256" key="4">
    <source>
        <dbReference type="HAMAP-Rule" id="MF_00688"/>
    </source>
</evidence>
<dbReference type="InterPro" id="IPR004616">
    <property type="entry name" value="Leu/Phe-tRNA_Trfase"/>
</dbReference>
<dbReference type="InterPro" id="IPR016181">
    <property type="entry name" value="Acyl_CoA_acyltransferase"/>
</dbReference>
<organism evidence="5 6">
    <name type="scientific">Pseudoprevotella muciniphila</name>
    <dbReference type="NCBI Taxonomy" id="2133944"/>
    <lineage>
        <taxon>Bacteria</taxon>
        <taxon>Pseudomonadati</taxon>
        <taxon>Bacteroidota</taxon>
        <taxon>Bacteroidia</taxon>
        <taxon>Bacteroidales</taxon>
        <taxon>Prevotellaceae</taxon>
        <taxon>Pseudoprevotella</taxon>
    </lineage>
</organism>
<dbReference type="InterPro" id="IPR042221">
    <property type="entry name" value="Leu/Phe-tRNA_Trfase_N"/>
</dbReference>
<dbReference type="AlphaFoldDB" id="A0A5P8E3Y1"/>
<dbReference type="Proteomes" id="UP000249375">
    <property type="component" value="Chromosome"/>
</dbReference>
<evidence type="ECO:0000256" key="3">
    <source>
        <dbReference type="ARBA" id="ARBA00023315"/>
    </source>
</evidence>
<protein>
    <recommendedName>
        <fullName evidence="4">Leucyl/phenylalanyl-tRNA--protein transferase</fullName>
        <ecNumber evidence="4">2.3.2.6</ecNumber>
    </recommendedName>
    <alternativeName>
        <fullName evidence="4">L/F-transferase</fullName>
    </alternativeName>
    <alternativeName>
        <fullName evidence="4">Leucyltransferase</fullName>
    </alternativeName>
    <alternativeName>
        <fullName evidence="4">Phenyalanyltransferase</fullName>
    </alternativeName>
</protein>
<dbReference type="EMBL" id="CP033459">
    <property type="protein sequence ID" value="QFQ11725.1"/>
    <property type="molecule type" value="Genomic_DNA"/>
</dbReference>
<dbReference type="Gene3D" id="3.40.630.70">
    <property type="entry name" value="Leucyl/phenylalanyl-tRNA-protein transferase, C-terminal domain"/>
    <property type="match status" value="1"/>
</dbReference>
<comment type="catalytic activity">
    <reaction evidence="4">
        <text>N-terminal L-lysyl-[protein] + L-leucyl-tRNA(Leu) = N-terminal L-leucyl-L-lysyl-[protein] + tRNA(Leu) + H(+)</text>
        <dbReference type="Rhea" id="RHEA:12340"/>
        <dbReference type="Rhea" id="RHEA-COMP:9613"/>
        <dbReference type="Rhea" id="RHEA-COMP:9622"/>
        <dbReference type="Rhea" id="RHEA-COMP:12670"/>
        <dbReference type="Rhea" id="RHEA-COMP:12671"/>
        <dbReference type="ChEBI" id="CHEBI:15378"/>
        <dbReference type="ChEBI" id="CHEBI:65249"/>
        <dbReference type="ChEBI" id="CHEBI:78442"/>
        <dbReference type="ChEBI" id="CHEBI:78494"/>
        <dbReference type="ChEBI" id="CHEBI:133043"/>
        <dbReference type="EC" id="2.3.2.6"/>
    </reaction>
</comment>
<comment type="catalytic activity">
    <reaction evidence="4">
        <text>L-phenylalanyl-tRNA(Phe) + an N-terminal L-alpha-aminoacyl-[protein] = an N-terminal L-phenylalanyl-L-alpha-aminoacyl-[protein] + tRNA(Phe)</text>
        <dbReference type="Rhea" id="RHEA:43632"/>
        <dbReference type="Rhea" id="RHEA-COMP:9668"/>
        <dbReference type="Rhea" id="RHEA-COMP:9699"/>
        <dbReference type="Rhea" id="RHEA-COMP:10636"/>
        <dbReference type="Rhea" id="RHEA-COMP:10637"/>
        <dbReference type="ChEBI" id="CHEBI:78442"/>
        <dbReference type="ChEBI" id="CHEBI:78531"/>
        <dbReference type="ChEBI" id="CHEBI:78597"/>
        <dbReference type="ChEBI" id="CHEBI:83561"/>
        <dbReference type="EC" id="2.3.2.6"/>
    </reaction>
</comment>
<evidence type="ECO:0000256" key="1">
    <source>
        <dbReference type="ARBA" id="ARBA00022490"/>
    </source>
</evidence>
<gene>
    <name evidence="4" type="primary">aat</name>
    <name evidence="5" type="ORF">C7Y71_001050</name>
</gene>
<evidence type="ECO:0000313" key="5">
    <source>
        <dbReference type="EMBL" id="QFQ11725.1"/>
    </source>
</evidence>
<name>A0A5P8E3Y1_9BACT</name>
<keyword evidence="6" id="KW-1185">Reference proteome</keyword>
<dbReference type="GO" id="GO:0030163">
    <property type="term" value="P:protein catabolic process"/>
    <property type="evidence" value="ECO:0007669"/>
    <property type="project" value="UniProtKB-UniRule"/>
</dbReference>
<comment type="catalytic activity">
    <reaction evidence="4">
        <text>N-terminal L-arginyl-[protein] + L-leucyl-tRNA(Leu) = N-terminal L-leucyl-L-arginyl-[protein] + tRNA(Leu) + H(+)</text>
        <dbReference type="Rhea" id="RHEA:50416"/>
        <dbReference type="Rhea" id="RHEA-COMP:9613"/>
        <dbReference type="Rhea" id="RHEA-COMP:9622"/>
        <dbReference type="Rhea" id="RHEA-COMP:12672"/>
        <dbReference type="Rhea" id="RHEA-COMP:12673"/>
        <dbReference type="ChEBI" id="CHEBI:15378"/>
        <dbReference type="ChEBI" id="CHEBI:64719"/>
        <dbReference type="ChEBI" id="CHEBI:78442"/>
        <dbReference type="ChEBI" id="CHEBI:78494"/>
        <dbReference type="ChEBI" id="CHEBI:133044"/>
        <dbReference type="EC" id="2.3.2.6"/>
    </reaction>
</comment>
<dbReference type="GO" id="GO:0005737">
    <property type="term" value="C:cytoplasm"/>
    <property type="evidence" value="ECO:0007669"/>
    <property type="project" value="UniProtKB-SubCell"/>
</dbReference>